<sequence length="361" mass="38090">MRFGVLILSVTIASGQFGGHQADAALQFARPDVVARGKAHLAPRANCPRNVGGARGGGARGGGAPRFQALRVAALNSSTSESLVGPPASEPLSSSARRSKPRCGCSSWPRSNLPPPPDPAQPLAPALFSLSCLLSRTTMVMTRKERMGMASRAMITIETPKLSSGTGGATAGGAVALLCLGGASRTFLVERCTSLTNLQSLFGLISPTYTSSTSLEQAMSWGMVNDPLGGPKVPSSSLEVRLKTNPREGLEIIMGPDTAKSRPPGAWSLYATEYSWPMNSGREIWKRKLPSCREKAWMRPFSRSATQSSCWGTASTTLWGMAKVPGGGALLPNEASSPICRRNLPILSKCTMRALQYPSAT</sequence>
<organism evidence="3">
    <name type="scientific">Ixodes ricinus</name>
    <name type="common">Common tick</name>
    <name type="synonym">Acarus ricinus</name>
    <dbReference type="NCBI Taxonomy" id="34613"/>
    <lineage>
        <taxon>Eukaryota</taxon>
        <taxon>Metazoa</taxon>
        <taxon>Ecdysozoa</taxon>
        <taxon>Arthropoda</taxon>
        <taxon>Chelicerata</taxon>
        <taxon>Arachnida</taxon>
        <taxon>Acari</taxon>
        <taxon>Parasitiformes</taxon>
        <taxon>Ixodida</taxon>
        <taxon>Ixodoidea</taxon>
        <taxon>Ixodidae</taxon>
        <taxon>Ixodinae</taxon>
        <taxon>Ixodes</taxon>
    </lineage>
</organism>
<feature type="region of interest" description="Disordered" evidence="1">
    <location>
        <begin position="78"/>
        <end position="120"/>
    </location>
</feature>
<accession>A0A6B0V9Q1</accession>
<keyword evidence="2" id="KW-0732">Signal</keyword>
<name>A0A6B0V9Q1_IXORI</name>
<feature type="signal peptide" evidence="2">
    <location>
        <begin position="1"/>
        <end position="15"/>
    </location>
</feature>
<proteinExistence type="predicted"/>
<feature type="chain" id="PRO_5025636175" evidence="2">
    <location>
        <begin position="16"/>
        <end position="361"/>
    </location>
</feature>
<evidence type="ECO:0000256" key="2">
    <source>
        <dbReference type="SAM" id="SignalP"/>
    </source>
</evidence>
<dbReference type="EMBL" id="GIFC01016669">
    <property type="protein sequence ID" value="MXU98752.1"/>
    <property type="molecule type" value="Transcribed_RNA"/>
</dbReference>
<protein>
    <submittedName>
        <fullName evidence="3">Putative secreted protein</fullName>
    </submittedName>
</protein>
<reference evidence="3" key="1">
    <citation type="submission" date="2019-12" db="EMBL/GenBank/DDBJ databases">
        <title>An insight into the sialome of adult female Ixodes ricinus ticks feeding for 6 days.</title>
        <authorList>
            <person name="Perner J."/>
            <person name="Ribeiro J.M.C."/>
        </authorList>
    </citation>
    <scope>NUCLEOTIDE SEQUENCE</scope>
    <source>
        <strain evidence="3">Semi-engorged</strain>
        <tissue evidence="3">Salivary glands</tissue>
    </source>
</reference>
<evidence type="ECO:0000313" key="3">
    <source>
        <dbReference type="EMBL" id="MXU98752.1"/>
    </source>
</evidence>
<evidence type="ECO:0000256" key="1">
    <source>
        <dbReference type="SAM" id="MobiDB-lite"/>
    </source>
</evidence>
<dbReference type="AlphaFoldDB" id="A0A6B0V9Q1"/>